<reference evidence="1 2" key="2">
    <citation type="journal article" date="2017" name="Front. Plant Sci.">
        <title>Gene Classification and Mining of Molecular Markers Useful in Red Clover (Trifolium pratense) Breeding.</title>
        <authorList>
            <person name="Istvanek J."/>
            <person name="Dluhosova J."/>
            <person name="Dluhos P."/>
            <person name="Patkova L."/>
            <person name="Nedelnik J."/>
            <person name="Repkova J."/>
        </authorList>
    </citation>
    <scope>NUCLEOTIDE SEQUENCE [LARGE SCALE GENOMIC DNA]</scope>
    <source>
        <strain evidence="2">cv. Tatra</strain>
        <tissue evidence="1">Young leaves</tissue>
    </source>
</reference>
<gene>
    <name evidence="1" type="ORF">L195_g001955</name>
</gene>
<dbReference type="AlphaFoldDB" id="A0A2K3NR47"/>
<organism evidence="1 2">
    <name type="scientific">Trifolium pratense</name>
    <name type="common">Red clover</name>
    <dbReference type="NCBI Taxonomy" id="57577"/>
    <lineage>
        <taxon>Eukaryota</taxon>
        <taxon>Viridiplantae</taxon>
        <taxon>Streptophyta</taxon>
        <taxon>Embryophyta</taxon>
        <taxon>Tracheophyta</taxon>
        <taxon>Spermatophyta</taxon>
        <taxon>Magnoliopsida</taxon>
        <taxon>eudicotyledons</taxon>
        <taxon>Gunneridae</taxon>
        <taxon>Pentapetalae</taxon>
        <taxon>rosids</taxon>
        <taxon>fabids</taxon>
        <taxon>Fabales</taxon>
        <taxon>Fabaceae</taxon>
        <taxon>Papilionoideae</taxon>
        <taxon>50 kb inversion clade</taxon>
        <taxon>NPAAA clade</taxon>
        <taxon>Hologalegina</taxon>
        <taxon>IRL clade</taxon>
        <taxon>Trifolieae</taxon>
        <taxon>Trifolium</taxon>
    </lineage>
</organism>
<reference evidence="1 2" key="1">
    <citation type="journal article" date="2014" name="Am. J. Bot.">
        <title>Genome assembly and annotation for red clover (Trifolium pratense; Fabaceae).</title>
        <authorList>
            <person name="Istvanek J."/>
            <person name="Jaros M."/>
            <person name="Krenek A."/>
            <person name="Repkova J."/>
        </authorList>
    </citation>
    <scope>NUCLEOTIDE SEQUENCE [LARGE SCALE GENOMIC DNA]</scope>
    <source>
        <strain evidence="2">cv. Tatra</strain>
        <tissue evidence="1">Young leaves</tissue>
    </source>
</reference>
<accession>A0A2K3NR47</accession>
<dbReference type="EMBL" id="ASHM01000835">
    <property type="protein sequence ID" value="PNY05503.1"/>
    <property type="molecule type" value="Genomic_DNA"/>
</dbReference>
<protein>
    <submittedName>
        <fullName evidence="1">Uncharacterized protein</fullName>
    </submittedName>
</protein>
<sequence>MAKTLGAAFTLARMFSSPVLWRRPLGLPSILARAFAVLLLLSPNYGKDPWGCLYFGENVFIALFAAKALGAAFPWRDCVLSFALWLSPNYGKDPWGCLYSGENVFVARFVAKALGAAFIARYAAKTLGAAFLRRDRVLSFAFWQRPLGLPLFWRECFHRPFYGKGPLGLPWCAS</sequence>
<evidence type="ECO:0000313" key="2">
    <source>
        <dbReference type="Proteomes" id="UP000236291"/>
    </source>
</evidence>
<dbReference type="Proteomes" id="UP000236291">
    <property type="component" value="Unassembled WGS sequence"/>
</dbReference>
<comment type="caution">
    <text evidence="1">The sequence shown here is derived from an EMBL/GenBank/DDBJ whole genome shotgun (WGS) entry which is preliminary data.</text>
</comment>
<dbReference type="Gramene" id="Tp57577_TGAC_v2_mRNA39489">
    <property type="protein sequence ID" value="Tp57577_TGAC_v2_mRNA39489"/>
    <property type="gene ID" value="Tp57577_TGAC_v2_gene38197"/>
</dbReference>
<name>A0A2K3NR47_TRIPR</name>
<proteinExistence type="predicted"/>
<evidence type="ECO:0000313" key="1">
    <source>
        <dbReference type="EMBL" id="PNY05503.1"/>
    </source>
</evidence>